<evidence type="ECO:0000256" key="2">
    <source>
        <dbReference type="ARBA" id="ARBA00023315"/>
    </source>
</evidence>
<sequence>MLTIRRAEPADAQVIGAVFDAAVREGWKYLGELAARPMFPPEEWDDEVAKHAPPNALLVATNETNRVIGFVAVHPAEGEMYLLFVHPDHAGRGVARALLDAAHEVLRSAGCREVFLYTHEQNARAIAVYEAAGYRRDGTVRELEFRGVHQREPRLVKVLN</sequence>
<evidence type="ECO:0000313" key="4">
    <source>
        <dbReference type="EMBL" id="SHN83142.1"/>
    </source>
</evidence>
<dbReference type="GO" id="GO:0016747">
    <property type="term" value="F:acyltransferase activity, transferring groups other than amino-acyl groups"/>
    <property type="evidence" value="ECO:0007669"/>
    <property type="project" value="InterPro"/>
</dbReference>
<dbReference type="Proteomes" id="UP000184096">
    <property type="component" value="Chromosome I"/>
</dbReference>
<dbReference type="EMBL" id="LT670849">
    <property type="protein sequence ID" value="SHN83142.1"/>
    <property type="molecule type" value="Genomic_DNA"/>
</dbReference>
<keyword evidence="5" id="KW-1185">Reference proteome</keyword>
<dbReference type="InterPro" id="IPR000182">
    <property type="entry name" value="GNAT_dom"/>
</dbReference>
<dbReference type="PROSITE" id="PS51186">
    <property type="entry name" value="GNAT"/>
    <property type="match status" value="1"/>
</dbReference>
<accession>A0A1M7UJF9</accession>
<proteinExistence type="predicted"/>
<dbReference type="InterPro" id="IPR016181">
    <property type="entry name" value="Acyl_CoA_acyltransferase"/>
</dbReference>
<keyword evidence="1" id="KW-0808">Transferase</keyword>
<dbReference type="AlphaFoldDB" id="A0A1M7UJF9"/>
<gene>
    <name evidence="4" type="ORF">SAMN05444170_5413</name>
</gene>
<evidence type="ECO:0000259" key="3">
    <source>
        <dbReference type="PROSITE" id="PS51186"/>
    </source>
</evidence>
<evidence type="ECO:0000313" key="5">
    <source>
        <dbReference type="Proteomes" id="UP000184096"/>
    </source>
</evidence>
<dbReference type="GO" id="GO:0005840">
    <property type="term" value="C:ribosome"/>
    <property type="evidence" value="ECO:0007669"/>
    <property type="project" value="UniProtKB-KW"/>
</dbReference>
<organism evidence="4 5">
    <name type="scientific">Bradyrhizobium erythrophlei</name>
    <dbReference type="NCBI Taxonomy" id="1437360"/>
    <lineage>
        <taxon>Bacteria</taxon>
        <taxon>Pseudomonadati</taxon>
        <taxon>Pseudomonadota</taxon>
        <taxon>Alphaproteobacteria</taxon>
        <taxon>Hyphomicrobiales</taxon>
        <taxon>Nitrobacteraceae</taxon>
        <taxon>Bradyrhizobium</taxon>
    </lineage>
</organism>
<dbReference type="SUPFAM" id="SSF55729">
    <property type="entry name" value="Acyl-CoA N-acyltransferases (Nat)"/>
    <property type="match status" value="1"/>
</dbReference>
<feature type="domain" description="N-acetyltransferase" evidence="3">
    <location>
        <begin position="2"/>
        <end position="157"/>
    </location>
</feature>
<reference evidence="5" key="1">
    <citation type="submission" date="2016-11" db="EMBL/GenBank/DDBJ databases">
        <authorList>
            <person name="Varghese N."/>
            <person name="Submissions S."/>
        </authorList>
    </citation>
    <scope>NUCLEOTIDE SEQUENCE [LARGE SCALE GENOMIC DNA]</scope>
    <source>
        <strain evidence="5">GAS401</strain>
    </source>
</reference>
<dbReference type="Gene3D" id="3.40.630.30">
    <property type="match status" value="1"/>
</dbReference>
<keyword evidence="4" id="KW-0687">Ribonucleoprotein</keyword>
<dbReference type="OrthoDB" id="7572372at2"/>
<evidence type="ECO:0000256" key="1">
    <source>
        <dbReference type="ARBA" id="ARBA00022679"/>
    </source>
</evidence>
<keyword evidence="4" id="KW-0689">Ribosomal protein</keyword>
<dbReference type="InterPro" id="IPR050832">
    <property type="entry name" value="Bact_Acetyltransf"/>
</dbReference>
<keyword evidence="2" id="KW-0012">Acyltransferase</keyword>
<dbReference type="CDD" id="cd04301">
    <property type="entry name" value="NAT_SF"/>
    <property type="match status" value="1"/>
</dbReference>
<dbReference type="PANTHER" id="PTHR43877">
    <property type="entry name" value="AMINOALKYLPHOSPHONATE N-ACETYLTRANSFERASE-RELATED-RELATED"/>
    <property type="match status" value="1"/>
</dbReference>
<protein>
    <submittedName>
        <fullName evidence="4">Ribosomal protein S18 acetylase RimI</fullName>
    </submittedName>
</protein>
<dbReference type="RefSeq" id="WP_072822537.1">
    <property type="nucleotide sequence ID" value="NZ_LT670849.1"/>
</dbReference>
<dbReference type="Pfam" id="PF00583">
    <property type="entry name" value="Acetyltransf_1"/>
    <property type="match status" value="1"/>
</dbReference>
<name>A0A1M7UJF9_9BRAD</name>